<evidence type="ECO:0000313" key="2">
    <source>
        <dbReference type="EMBL" id="KAG9666784.1"/>
    </source>
</evidence>
<feature type="non-terminal residue" evidence="2">
    <location>
        <position position="1"/>
    </location>
</feature>
<comment type="caution">
    <text evidence="2">The sequence shown here is derived from an EMBL/GenBank/DDBJ whole genome shotgun (WGS) entry which is preliminary data.</text>
</comment>
<gene>
    <name evidence="2" type="ORF">KCU76_g17890</name>
</gene>
<evidence type="ECO:0000256" key="1">
    <source>
        <dbReference type="SAM" id="SignalP"/>
    </source>
</evidence>
<name>A0A9P8DZW6_AURME</name>
<feature type="chain" id="PRO_5040173562" evidence="1">
    <location>
        <begin position="19"/>
        <end position="296"/>
    </location>
</feature>
<organism evidence="2 3">
    <name type="scientific">Aureobasidium melanogenum</name>
    <name type="common">Aureobasidium pullulans var. melanogenum</name>
    <dbReference type="NCBI Taxonomy" id="46634"/>
    <lineage>
        <taxon>Eukaryota</taxon>
        <taxon>Fungi</taxon>
        <taxon>Dikarya</taxon>
        <taxon>Ascomycota</taxon>
        <taxon>Pezizomycotina</taxon>
        <taxon>Dothideomycetes</taxon>
        <taxon>Dothideomycetidae</taxon>
        <taxon>Dothideales</taxon>
        <taxon>Saccotheciaceae</taxon>
        <taxon>Aureobasidium</taxon>
    </lineage>
</organism>
<feature type="signal peptide" evidence="1">
    <location>
        <begin position="1"/>
        <end position="18"/>
    </location>
</feature>
<keyword evidence="1" id="KW-0732">Signal</keyword>
<dbReference type="Proteomes" id="UP000779574">
    <property type="component" value="Unassembled WGS sequence"/>
</dbReference>
<dbReference type="AlphaFoldDB" id="A0A9P8DZW6"/>
<sequence length="296" mass="31995">MKFFTAATVYLVAGLAHGAALSEKVLASAHSQIMGNASSVLGWQVAGSQQSLAPVDQGCQNISSFGHGHWAALGLKPAVIEQAFCVATARVSNSSALSLSQIKLAATDIFVAQLLNAFGDDTESSHEWLCQNFDYTAINDKLALDSGRVGQAFCANRPYATNWVNPSHDVLVVADSFIYNMASALFATLFSFSASTVTQRWVMCEQYFYMSQAQLQEGINSTIVRSALCLDHDEPLMTLEYSQNLITDLSTEIFARQLALAVNAVNDEGKQAWLCENIQHGDLGLLGMTANNTLFC</sequence>
<proteinExistence type="predicted"/>
<reference evidence="2" key="1">
    <citation type="journal article" date="2021" name="J Fungi (Basel)">
        <title>Virulence traits and population genomics of the black yeast Aureobasidium melanogenum.</title>
        <authorList>
            <person name="Cernosa A."/>
            <person name="Sun X."/>
            <person name="Gostincar C."/>
            <person name="Fang C."/>
            <person name="Gunde-Cimerman N."/>
            <person name="Song Z."/>
        </authorList>
    </citation>
    <scope>NUCLEOTIDE SEQUENCE</scope>
    <source>
        <strain evidence="2">EXF-9911</strain>
    </source>
</reference>
<accession>A0A9P8DZW6</accession>
<protein>
    <submittedName>
        <fullName evidence="2">Uncharacterized protein</fullName>
    </submittedName>
</protein>
<evidence type="ECO:0000313" key="3">
    <source>
        <dbReference type="Proteomes" id="UP000779574"/>
    </source>
</evidence>
<reference evidence="2" key="2">
    <citation type="submission" date="2021-08" db="EMBL/GenBank/DDBJ databases">
        <authorList>
            <person name="Gostincar C."/>
            <person name="Sun X."/>
            <person name="Song Z."/>
            <person name="Gunde-Cimerman N."/>
        </authorList>
    </citation>
    <scope>NUCLEOTIDE SEQUENCE</scope>
    <source>
        <strain evidence="2">EXF-9911</strain>
    </source>
</reference>
<dbReference type="EMBL" id="JAHFXF010001479">
    <property type="protein sequence ID" value="KAG9666784.1"/>
    <property type="molecule type" value="Genomic_DNA"/>
</dbReference>
<dbReference type="OrthoDB" id="3865254at2759"/>